<keyword evidence="2" id="KW-0997">Cell inner membrane</keyword>
<keyword evidence="4" id="KW-1278">Translocase</keyword>
<sequence length="541" mass="57503">MTNPESHPTYPRLKTWAWYAPAHPPQGEPDLTETTPWANTSAATRRLLFAQPRGVVGIILSMLLSAPLGAVVSLVVGRATDYAFADPSWRTLGIPLLCLAALLYFQYLFEATADGFTDISQARTTHTLRLNLLQRLLSTRTRGLNPGRLLNTMDQDSDFIGRLKQVLNFPVMMVGYLGGSIAVIAPMSSSVALLMAVGALCTALASWATAKPMSKAAARRRVKESAALSLATDVAQGNRVVKGLGAGPVARERFGAAASEALDAMLYEVRQQTIFNLLRQLVPTAFAIVALLWAGWQAFAGEISPGNMMTITMVVPPSMTALGHSLGMLTWVWARGAASADRVAGLLQELADAPSAHPTQLLTPGHTALPEGSTNPGLQVWNPQTVQGRATVAQWAEYLDVRHAALCPPHRVNVLEGTLEDNVNPTGEVDPRHVEAALEAAACGDIINRLGGYGSQGQLPTAPIGEAGLNLSGGQRQRVALARALAADPEILVLDEPTTGLDSLTLAAVAERVAAFRAHRTTIVITSAPTWAAHATRVVNC</sequence>
<accession>A0A7T0KE91</accession>
<dbReference type="KEGG" id="cliz:G7Y31_00155"/>
<comment type="similarity">
    <text evidence="7">Belongs to the ABC transporter superfamily. Siderophore-Fe(3+) uptake transporter (SIUT) (TC 3.A.1.21) family.</text>
</comment>
<dbReference type="GO" id="GO:0005524">
    <property type="term" value="F:ATP binding"/>
    <property type="evidence" value="ECO:0007669"/>
    <property type="project" value="UniProtKB-KW"/>
</dbReference>
<evidence type="ECO:0000256" key="4">
    <source>
        <dbReference type="ARBA" id="ARBA00022967"/>
    </source>
</evidence>
<dbReference type="PANTHER" id="PTHR24221">
    <property type="entry name" value="ATP-BINDING CASSETTE SUB-FAMILY B"/>
    <property type="match status" value="1"/>
</dbReference>
<feature type="domain" description="ABC transmembrane type-1" evidence="9">
    <location>
        <begin position="56"/>
        <end position="330"/>
    </location>
</feature>
<dbReference type="InterPro" id="IPR011527">
    <property type="entry name" value="ABC1_TM_dom"/>
</dbReference>
<dbReference type="Pfam" id="PF00664">
    <property type="entry name" value="ABC_membrane"/>
    <property type="match status" value="1"/>
</dbReference>
<evidence type="ECO:0000256" key="8">
    <source>
        <dbReference type="SAM" id="Phobius"/>
    </source>
</evidence>
<evidence type="ECO:0000256" key="7">
    <source>
        <dbReference type="ARBA" id="ARBA00023455"/>
    </source>
</evidence>
<comment type="subcellular location">
    <subcellularLocation>
        <location evidence="1">Cell inner membrane</location>
        <topology evidence="1">Multi-pass membrane protein</topology>
    </subcellularLocation>
</comment>
<dbReference type="SUPFAM" id="SSF52540">
    <property type="entry name" value="P-loop containing nucleoside triphosphate hydrolases"/>
    <property type="match status" value="1"/>
</dbReference>
<keyword evidence="5 8" id="KW-1133">Transmembrane helix</keyword>
<dbReference type="InterPro" id="IPR027417">
    <property type="entry name" value="P-loop_NTPase"/>
</dbReference>
<feature type="transmembrane region" description="Helical" evidence="8">
    <location>
        <begin position="55"/>
        <end position="77"/>
    </location>
</feature>
<dbReference type="InterPro" id="IPR039421">
    <property type="entry name" value="Type_1_exporter"/>
</dbReference>
<keyword evidence="3 8" id="KW-0812">Transmembrane</keyword>
<dbReference type="InterPro" id="IPR036640">
    <property type="entry name" value="ABC1_TM_sf"/>
</dbReference>
<keyword evidence="6 8" id="KW-0472">Membrane</keyword>
<name>A0A7T0KE91_9CORY</name>
<keyword evidence="10" id="KW-0067">ATP-binding</keyword>
<evidence type="ECO:0000313" key="11">
    <source>
        <dbReference type="Proteomes" id="UP000594681"/>
    </source>
</evidence>
<dbReference type="SUPFAM" id="SSF90123">
    <property type="entry name" value="ABC transporter transmembrane region"/>
    <property type="match status" value="1"/>
</dbReference>
<dbReference type="InterPro" id="IPR003439">
    <property type="entry name" value="ABC_transporter-like_ATP-bd"/>
</dbReference>
<feature type="transmembrane region" description="Helical" evidence="8">
    <location>
        <begin position="89"/>
        <end position="109"/>
    </location>
</feature>
<feature type="transmembrane region" description="Helical" evidence="8">
    <location>
        <begin position="277"/>
        <end position="296"/>
    </location>
</feature>
<keyword evidence="11" id="KW-1185">Reference proteome</keyword>
<dbReference type="PANTHER" id="PTHR24221:SF654">
    <property type="entry name" value="ATP-BINDING CASSETTE SUB-FAMILY B MEMBER 6"/>
    <property type="match status" value="1"/>
</dbReference>
<dbReference type="GO" id="GO:0016887">
    <property type="term" value="F:ATP hydrolysis activity"/>
    <property type="evidence" value="ECO:0007669"/>
    <property type="project" value="InterPro"/>
</dbReference>
<dbReference type="GO" id="GO:0005886">
    <property type="term" value="C:plasma membrane"/>
    <property type="evidence" value="ECO:0007669"/>
    <property type="project" value="UniProtKB-SubCell"/>
</dbReference>
<evidence type="ECO:0000256" key="1">
    <source>
        <dbReference type="ARBA" id="ARBA00004429"/>
    </source>
</evidence>
<dbReference type="Gene3D" id="3.40.50.300">
    <property type="entry name" value="P-loop containing nucleotide triphosphate hydrolases"/>
    <property type="match status" value="1"/>
</dbReference>
<dbReference type="Gene3D" id="1.20.1560.10">
    <property type="entry name" value="ABC transporter type 1, transmembrane domain"/>
    <property type="match status" value="1"/>
</dbReference>
<dbReference type="PROSITE" id="PS00211">
    <property type="entry name" value="ABC_TRANSPORTER_1"/>
    <property type="match status" value="1"/>
</dbReference>
<protein>
    <submittedName>
        <fullName evidence="10">ABC transporter ATP-binding protein</fullName>
    </submittedName>
</protein>
<dbReference type="AlphaFoldDB" id="A0A7T0KE91"/>
<dbReference type="PROSITE" id="PS50929">
    <property type="entry name" value="ABC_TM1F"/>
    <property type="match status" value="1"/>
</dbReference>
<dbReference type="InterPro" id="IPR017871">
    <property type="entry name" value="ABC_transporter-like_CS"/>
</dbReference>
<dbReference type="Proteomes" id="UP000594681">
    <property type="component" value="Chromosome"/>
</dbReference>
<dbReference type="EMBL" id="CP064954">
    <property type="protein sequence ID" value="QPK79191.1"/>
    <property type="molecule type" value="Genomic_DNA"/>
</dbReference>
<dbReference type="Pfam" id="PF00005">
    <property type="entry name" value="ABC_tran"/>
    <property type="match status" value="1"/>
</dbReference>
<keyword evidence="10" id="KW-0547">Nucleotide-binding</keyword>
<gene>
    <name evidence="10" type="ORF">G7Y31_00155</name>
</gene>
<evidence type="ECO:0000256" key="3">
    <source>
        <dbReference type="ARBA" id="ARBA00022692"/>
    </source>
</evidence>
<evidence type="ECO:0000256" key="2">
    <source>
        <dbReference type="ARBA" id="ARBA00022519"/>
    </source>
</evidence>
<dbReference type="GO" id="GO:0140359">
    <property type="term" value="F:ABC-type transporter activity"/>
    <property type="evidence" value="ECO:0007669"/>
    <property type="project" value="InterPro"/>
</dbReference>
<feature type="transmembrane region" description="Helical" evidence="8">
    <location>
        <begin position="166"/>
        <end position="185"/>
    </location>
</feature>
<evidence type="ECO:0000256" key="6">
    <source>
        <dbReference type="ARBA" id="ARBA00023136"/>
    </source>
</evidence>
<keyword evidence="2" id="KW-1003">Cell membrane</keyword>
<dbReference type="RefSeq" id="WP_165009256.1">
    <property type="nucleotide sequence ID" value="NZ_CP064954.1"/>
</dbReference>
<proteinExistence type="inferred from homology"/>
<dbReference type="GO" id="GO:0034040">
    <property type="term" value="F:ATPase-coupled lipid transmembrane transporter activity"/>
    <property type="evidence" value="ECO:0007669"/>
    <property type="project" value="TreeGrafter"/>
</dbReference>
<evidence type="ECO:0000259" key="9">
    <source>
        <dbReference type="PROSITE" id="PS50929"/>
    </source>
</evidence>
<reference evidence="10 11" key="1">
    <citation type="submission" date="2020-11" db="EMBL/GenBank/DDBJ databases">
        <title>Corynebacterium sp. ZJ-599.</title>
        <authorList>
            <person name="Zhou J."/>
        </authorList>
    </citation>
    <scope>NUCLEOTIDE SEQUENCE [LARGE SCALE GENOMIC DNA]</scope>
    <source>
        <strain evidence="10 11">ZJ-599</strain>
    </source>
</reference>
<evidence type="ECO:0000256" key="5">
    <source>
        <dbReference type="ARBA" id="ARBA00022989"/>
    </source>
</evidence>
<evidence type="ECO:0000313" key="10">
    <source>
        <dbReference type="EMBL" id="QPK79191.1"/>
    </source>
</evidence>
<feature type="transmembrane region" description="Helical" evidence="8">
    <location>
        <begin position="191"/>
        <end position="210"/>
    </location>
</feature>
<feature type="transmembrane region" description="Helical" evidence="8">
    <location>
        <begin position="308"/>
        <end position="334"/>
    </location>
</feature>
<organism evidence="10 11">
    <name type="scientific">Corynebacterium lizhenjunii</name>
    <dbReference type="NCBI Taxonomy" id="2709394"/>
    <lineage>
        <taxon>Bacteria</taxon>
        <taxon>Bacillati</taxon>
        <taxon>Actinomycetota</taxon>
        <taxon>Actinomycetes</taxon>
        <taxon>Mycobacteriales</taxon>
        <taxon>Corynebacteriaceae</taxon>
        <taxon>Corynebacterium</taxon>
    </lineage>
</organism>